<dbReference type="EMBL" id="CM010722">
    <property type="protein sequence ID" value="RZC74776.1"/>
    <property type="molecule type" value="Genomic_DNA"/>
</dbReference>
<name>A0A4Y7KPJ2_PAPSO</name>
<protein>
    <submittedName>
        <fullName evidence="1">Uncharacterized protein</fullName>
    </submittedName>
</protein>
<proteinExistence type="predicted"/>
<dbReference type="Gramene" id="RZC74776">
    <property type="protein sequence ID" value="RZC74776"/>
    <property type="gene ID" value="C5167_050256"/>
</dbReference>
<reference evidence="1 2" key="1">
    <citation type="journal article" date="2018" name="Science">
        <title>The opium poppy genome and morphinan production.</title>
        <authorList>
            <person name="Guo L."/>
            <person name="Winzer T."/>
            <person name="Yang X."/>
            <person name="Li Y."/>
            <person name="Ning Z."/>
            <person name="He Z."/>
            <person name="Teodor R."/>
            <person name="Lu Y."/>
            <person name="Bowser T.A."/>
            <person name="Graham I.A."/>
            <person name="Ye K."/>
        </authorList>
    </citation>
    <scope>NUCLEOTIDE SEQUENCE [LARGE SCALE GENOMIC DNA]</scope>
    <source>
        <strain evidence="2">cv. HN1</strain>
        <tissue evidence="1">Leaves</tissue>
    </source>
</reference>
<dbReference type="AlphaFoldDB" id="A0A4Y7KPJ2"/>
<sequence length="120" mass="13480">MLFGLVMLASALEVWELARELRLEMLKHLGQVSPIIPVLEESLSSDSAGVVGKPRSRLNSWYATLRFEKGREATVVESMLIGGAHFKILRDNLNRRTRMEQSWHSEALVIDFISGDVGVD</sequence>
<evidence type="ECO:0000313" key="2">
    <source>
        <dbReference type="Proteomes" id="UP000316621"/>
    </source>
</evidence>
<accession>A0A4Y7KPJ2</accession>
<organism evidence="1 2">
    <name type="scientific">Papaver somniferum</name>
    <name type="common">Opium poppy</name>
    <dbReference type="NCBI Taxonomy" id="3469"/>
    <lineage>
        <taxon>Eukaryota</taxon>
        <taxon>Viridiplantae</taxon>
        <taxon>Streptophyta</taxon>
        <taxon>Embryophyta</taxon>
        <taxon>Tracheophyta</taxon>
        <taxon>Spermatophyta</taxon>
        <taxon>Magnoliopsida</taxon>
        <taxon>Ranunculales</taxon>
        <taxon>Papaveraceae</taxon>
        <taxon>Papaveroideae</taxon>
        <taxon>Papaver</taxon>
    </lineage>
</organism>
<evidence type="ECO:0000313" key="1">
    <source>
        <dbReference type="EMBL" id="RZC74776.1"/>
    </source>
</evidence>
<gene>
    <name evidence="1" type="ORF">C5167_050256</name>
</gene>
<dbReference type="Proteomes" id="UP000316621">
    <property type="component" value="Chromosome 8"/>
</dbReference>
<keyword evidence="2" id="KW-1185">Reference proteome</keyword>